<proteinExistence type="predicted"/>
<dbReference type="STRING" id="1630135.DAD186_14770"/>
<accession>A0A1B0ZJF1</accession>
<feature type="compositionally biased region" description="Polar residues" evidence="1">
    <location>
        <begin position="137"/>
        <end position="155"/>
    </location>
</feature>
<dbReference type="Proteomes" id="UP000092596">
    <property type="component" value="Chromosome"/>
</dbReference>
<dbReference type="KEGG" id="dva:DAD186_14770"/>
<organism evidence="2 3">
    <name type="scientific">Dermabacter vaginalis</name>
    <dbReference type="NCBI Taxonomy" id="1630135"/>
    <lineage>
        <taxon>Bacteria</taxon>
        <taxon>Bacillati</taxon>
        <taxon>Actinomycetota</taxon>
        <taxon>Actinomycetes</taxon>
        <taxon>Micrococcales</taxon>
        <taxon>Dermabacteraceae</taxon>
        <taxon>Dermabacter</taxon>
    </lineage>
</organism>
<evidence type="ECO:0000256" key="1">
    <source>
        <dbReference type="SAM" id="MobiDB-lite"/>
    </source>
</evidence>
<dbReference type="EMBL" id="CP012117">
    <property type="protein sequence ID" value="ANP28027.1"/>
    <property type="molecule type" value="Genomic_DNA"/>
</dbReference>
<dbReference type="InterPro" id="IPR032580">
    <property type="entry name" value="SatD"/>
</dbReference>
<protein>
    <recommendedName>
        <fullName evidence="4">RNA polymerase subunit sigma-70</fullName>
    </recommendedName>
</protein>
<reference evidence="2 3" key="1">
    <citation type="submission" date="2015-06" db="EMBL/GenBank/DDBJ databases">
        <title>Investigation of pathophysiology for high-risk pregnancy and development of treatment modality based on it.</title>
        <authorList>
            <person name="Kim B.-C."/>
            <person name="Lim S."/>
        </authorList>
    </citation>
    <scope>NUCLEOTIDE SEQUENCE [LARGE SCALE GENOMIC DNA]</scope>
    <source>
        <strain evidence="2 3">AD1-86</strain>
    </source>
</reference>
<name>A0A1B0ZJF1_9MICO</name>
<dbReference type="Pfam" id="PF16264">
    <property type="entry name" value="SatD"/>
    <property type="match status" value="1"/>
</dbReference>
<evidence type="ECO:0008006" key="4">
    <source>
        <dbReference type="Google" id="ProtNLM"/>
    </source>
</evidence>
<evidence type="ECO:0000313" key="2">
    <source>
        <dbReference type="EMBL" id="ANP28027.1"/>
    </source>
</evidence>
<gene>
    <name evidence="2" type="ORF">DAD186_14770</name>
</gene>
<feature type="region of interest" description="Disordered" evidence="1">
    <location>
        <begin position="122"/>
        <end position="164"/>
    </location>
</feature>
<evidence type="ECO:0000313" key="3">
    <source>
        <dbReference type="Proteomes" id="UP000092596"/>
    </source>
</evidence>
<sequence>MAALKSRAYAVAVIGDIVNSREHDRTALHRTLKAALATLTEHGIEPLHPTVGDEIQGIFATHGEALRATHLLRLHLRESGYDIRFGIGAGEIRIVDRDSDIQDGPAWWSAREALNHTEQLATTPGWAGIRTGLGPGSPNTKESDGSQASVGTTPSQKDDTPPAPALCHLIDAHISTLNPSTCGTLRGLLEGEPNTETAARLGISPSANTQRITRHNLRPLKEAIRATWT</sequence>
<dbReference type="AlphaFoldDB" id="A0A1B0ZJF1"/>
<dbReference type="RefSeq" id="WP_065248095.1">
    <property type="nucleotide sequence ID" value="NZ_CP012117.1"/>
</dbReference>